<reference evidence="10 11" key="2">
    <citation type="submission" date="2014-03" db="EMBL/GenBank/DDBJ databases">
        <title>The Genome Sequence of Anncaliia algerae insect isolate PRA339.</title>
        <authorList>
            <consortium name="The Broad Institute Genome Sequencing Platform"/>
            <consortium name="The Broad Institute Genome Sequencing Center for Infectious Disease"/>
            <person name="Cuomo C."/>
            <person name="Becnel J."/>
            <person name="Sanscrainte N."/>
            <person name="Walker B."/>
            <person name="Young S.K."/>
            <person name="Zeng Q."/>
            <person name="Gargeya S."/>
            <person name="Fitzgerald M."/>
            <person name="Haas B."/>
            <person name="Abouelleil A."/>
            <person name="Alvarado L."/>
            <person name="Arachchi H.M."/>
            <person name="Berlin A.M."/>
            <person name="Chapman S.B."/>
            <person name="Dewar J."/>
            <person name="Goldberg J."/>
            <person name="Griggs A."/>
            <person name="Gujja S."/>
            <person name="Hansen M."/>
            <person name="Howarth C."/>
            <person name="Imamovic A."/>
            <person name="Larimer J."/>
            <person name="McCowan C."/>
            <person name="Murphy C."/>
            <person name="Neiman D."/>
            <person name="Pearson M."/>
            <person name="Priest M."/>
            <person name="Roberts A."/>
            <person name="Saif S."/>
            <person name="Shea T."/>
            <person name="Sisk P."/>
            <person name="Sykes S."/>
            <person name="Wortman J."/>
            <person name="Nusbaum C."/>
            <person name="Birren B."/>
        </authorList>
    </citation>
    <scope>NUCLEOTIDE SEQUENCE [LARGE SCALE GENOMIC DNA]</scope>
    <source>
        <strain evidence="10 11">PRA339</strain>
    </source>
</reference>
<feature type="binding site" evidence="6">
    <location>
        <position position="53"/>
    </location>
    <ligand>
        <name>ATP</name>
        <dbReference type="ChEBI" id="CHEBI:30616"/>
    </ligand>
</feature>
<dbReference type="PROSITE" id="PS50078">
    <property type="entry name" value="POLO_BOX"/>
    <property type="match status" value="1"/>
</dbReference>
<dbReference type="InterPro" id="IPR017441">
    <property type="entry name" value="Protein_kinase_ATP_BS"/>
</dbReference>
<evidence type="ECO:0000259" key="9">
    <source>
        <dbReference type="PROSITE" id="PS50078"/>
    </source>
</evidence>
<keyword evidence="3 6" id="KW-0547">Nucleotide-binding</keyword>
<evidence type="ECO:0000256" key="6">
    <source>
        <dbReference type="PROSITE-ProRule" id="PRU10141"/>
    </source>
</evidence>
<dbReference type="HOGENOM" id="CLU_000288_46_1_1"/>
<dbReference type="InterPro" id="IPR008271">
    <property type="entry name" value="Ser/Thr_kinase_AS"/>
</dbReference>
<dbReference type="FunFam" id="3.30.200.20:FF:000042">
    <property type="entry name" value="Aurora kinase A"/>
    <property type="match status" value="1"/>
</dbReference>
<feature type="domain" description="Protein kinase" evidence="8">
    <location>
        <begin position="24"/>
        <end position="279"/>
    </location>
</feature>
<evidence type="ECO:0000259" key="8">
    <source>
        <dbReference type="PROSITE" id="PS50011"/>
    </source>
</evidence>
<gene>
    <name evidence="10" type="ORF">H312_02479</name>
</gene>
<dbReference type="Proteomes" id="UP000030655">
    <property type="component" value="Unassembled WGS sequence"/>
</dbReference>
<evidence type="ECO:0000256" key="5">
    <source>
        <dbReference type="ARBA" id="ARBA00022840"/>
    </source>
</evidence>
<evidence type="ECO:0000256" key="7">
    <source>
        <dbReference type="RuleBase" id="RU361162"/>
    </source>
</evidence>
<dbReference type="PANTHER" id="PTHR24345">
    <property type="entry name" value="SERINE/THREONINE-PROTEIN KINASE PLK"/>
    <property type="match status" value="1"/>
</dbReference>
<feature type="domain" description="POLO box" evidence="9">
    <location>
        <begin position="334"/>
        <end position="419"/>
    </location>
</feature>
<keyword evidence="5 6" id="KW-0067">ATP-binding</keyword>
<protein>
    <recommendedName>
        <fullName evidence="7">Serine/threonine-protein kinase</fullName>
        <ecNumber evidence="7">2.7.11.21</ecNumber>
    </recommendedName>
</protein>
<keyword evidence="1 7" id="KW-0723">Serine/threonine-protein kinase</keyword>
<dbReference type="PROSITE" id="PS00108">
    <property type="entry name" value="PROTEIN_KINASE_ST"/>
    <property type="match status" value="1"/>
</dbReference>
<dbReference type="FunFam" id="1.10.510.10:FF:000571">
    <property type="entry name" value="Maternal embryonic leucine zipper kinase"/>
    <property type="match status" value="1"/>
</dbReference>
<dbReference type="STRING" id="1288291.A0A059EZ45"/>
<organism evidence="10 11">
    <name type="scientific">Anncaliia algerae PRA339</name>
    <dbReference type="NCBI Taxonomy" id="1288291"/>
    <lineage>
        <taxon>Eukaryota</taxon>
        <taxon>Fungi</taxon>
        <taxon>Fungi incertae sedis</taxon>
        <taxon>Microsporidia</taxon>
        <taxon>Tubulinosematoidea</taxon>
        <taxon>Tubulinosematidae</taxon>
        <taxon>Anncaliia</taxon>
    </lineage>
</organism>
<evidence type="ECO:0000256" key="3">
    <source>
        <dbReference type="ARBA" id="ARBA00022741"/>
    </source>
</evidence>
<dbReference type="VEuPathDB" id="MicrosporidiaDB:H312_02479"/>
<dbReference type="Gene3D" id="3.30.200.20">
    <property type="entry name" value="Phosphorylase Kinase, domain 1"/>
    <property type="match status" value="1"/>
</dbReference>
<evidence type="ECO:0000256" key="4">
    <source>
        <dbReference type="ARBA" id="ARBA00022777"/>
    </source>
</evidence>
<dbReference type="Pfam" id="PF00069">
    <property type="entry name" value="Pkinase"/>
    <property type="match status" value="1"/>
</dbReference>
<dbReference type="Gene3D" id="1.10.510.10">
    <property type="entry name" value="Transferase(Phosphotransferase) domain 1"/>
    <property type="match status" value="1"/>
</dbReference>
<dbReference type="Gene3D" id="3.30.1120.30">
    <property type="entry name" value="POLO box domain"/>
    <property type="match status" value="1"/>
</dbReference>
<dbReference type="GO" id="GO:0005634">
    <property type="term" value="C:nucleus"/>
    <property type="evidence" value="ECO:0007669"/>
    <property type="project" value="TreeGrafter"/>
</dbReference>
<reference evidence="11" key="1">
    <citation type="submission" date="2013-02" db="EMBL/GenBank/DDBJ databases">
        <authorList>
            <consortium name="The Broad Institute Genome Sequencing Platform"/>
            <person name="Cuomo C."/>
            <person name="Becnel J."/>
            <person name="Sanscrainte N."/>
            <person name="Walker B."/>
            <person name="Young S.K."/>
            <person name="Zeng Q."/>
            <person name="Gargeya S."/>
            <person name="Fitzgerald M."/>
            <person name="Haas B."/>
            <person name="Abouelleil A."/>
            <person name="Alvarado L."/>
            <person name="Arachchi H.M."/>
            <person name="Berlin A.M."/>
            <person name="Chapman S.B."/>
            <person name="Dewar J."/>
            <person name="Goldberg J."/>
            <person name="Griggs A."/>
            <person name="Gujja S."/>
            <person name="Hansen M."/>
            <person name="Howarth C."/>
            <person name="Imamovic A."/>
            <person name="Larimer J."/>
            <person name="McCowan C."/>
            <person name="Murphy C."/>
            <person name="Neiman D."/>
            <person name="Pearson M."/>
            <person name="Priest M."/>
            <person name="Roberts A."/>
            <person name="Saif S."/>
            <person name="Shea T."/>
            <person name="Sisk P."/>
            <person name="Sykes S."/>
            <person name="Wortman J."/>
            <person name="Nusbaum C."/>
            <person name="Birren B."/>
        </authorList>
    </citation>
    <scope>NUCLEOTIDE SEQUENCE [LARGE SCALE GENOMIC DNA]</scope>
    <source>
        <strain evidence="11">PRA339</strain>
    </source>
</reference>
<dbReference type="EMBL" id="KK365202">
    <property type="protein sequence ID" value="KCZ80117.1"/>
    <property type="molecule type" value="Genomic_DNA"/>
</dbReference>
<dbReference type="SUPFAM" id="SSF56112">
    <property type="entry name" value="Protein kinase-like (PK-like)"/>
    <property type="match status" value="1"/>
</dbReference>
<comment type="similarity">
    <text evidence="7">Belongs to the protein kinase superfamily. Ser/Thr protein kinase family. CDC5/Polo subfamily.</text>
</comment>
<dbReference type="SUPFAM" id="SSF82615">
    <property type="entry name" value="Polo-box domain"/>
    <property type="match status" value="1"/>
</dbReference>
<dbReference type="SMART" id="SM00220">
    <property type="entry name" value="S_TKc"/>
    <property type="match status" value="1"/>
</dbReference>
<dbReference type="PANTHER" id="PTHR24345:SF0">
    <property type="entry name" value="CELL CYCLE SERINE_THREONINE-PROTEIN KINASE CDC5_MSD2"/>
    <property type="match status" value="1"/>
</dbReference>
<dbReference type="GO" id="GO:0005524">
    <property type="term" value="F:ATP binding"/>
    <property type="evidence" value="ECO:0007669"/>
    <property type="project" value="UniProtKB-UniRule"/>
</dbReference>
<comment type="catalytic activity">
    <reaction evidence="7">
        <text>L-threonyl-[protein] + ATP = O-phospho-L-threonyl-[protein] + ADP + H(+)</text>
        <dbReference type="Rhea" id="RHEA:46608"/>
        <dbReference type="Rhea" id="RHEA-COMP:11060"/>
        <dbReference type="Rhea" id="RHEA-COMP:11605"/>
        <dbReference type="ChEBI" id="CHEBI:15378"/>
        <dbReference type="ChEBI" id="CHEBI:30013"/>
        <dbReference type="ChEBI" id="CHEBI:30616"/>
        <dbReference type="ChEBI" id="CHEBI:61977"/>
        <dbReference type="ChEBI" id="CHEBI:456216"/>
        <dbReference type="EC" id="2.7.11.21"/>
    </reaction>
</comment>
<dbReference type="PROSITE" id="PS50011">
    <property type="entry name" value="PROTEIN_KINASE_DOM"/>
    <property type="match status" value="1"/>
</dbReference>
<sequence length="525" mass="60114">MSKKVDLFIPLESKITDNTDNTSYILKSLLGRGAFAQCYLAEECYSKDTVALKVVKLGELKSKKVREKLETEIQIHLKLNHPNIVKMYRSFRDDNFAYLVLEYCESGSLDVLLKKKKKFSNEEVISITKQLISALKHLHGECDVVHRDLKLGNLFIKKGKIKVGDFGLAAIIGDGQKKTTVCGTPNYIAPEVLFDKVNGHSFEVDIWSYGVILYTLLIGVPPFQKKEVKEIYKMIQKNSYIYPEGCDISPSAKRLIDKILSTDPMERPSLDQILHSDFVSAHREANSSQNTNHDINLQLPGEYKQPETKKTHLFTRIADNLKRSPRFSKPTLDYLTFSIPISSLKGIGYILKSNYYGIYFNDHSNILYKVKSNTFIYIGVTIQENKKILKKEEHLTSKVPISLKEKFDRLIFFIKNFSQQSNNSDISATKYNELVSHTHNVLVETVTQEEVKDNSFVVRVRRMTNGLIHVLWNENVCLDFNDGRVMILHEEGNKVYSFDKGGEIKVTFKEVEDIANILEDFVKKG</sequence>
<accession>A0A059EZ45</accession>
<dbReference type="GO" id="GO:0004674">
    <property type="term" value="F:protein serine/threonine kinase activity"/>
    <property type="evidence" value="ECO:0007669"/>
    <property type="project" value="UniProtKB-KW"/>
</dbReference>
<dbReference type="InterPro" id="IPR000959">
    <property type="entry name" value="POLO_box_dom"/>
</dbReference>
<keyword evidence="11" id="KW-1185">Reference proteome</keyword>
<keyword evidence="2 7" id="KW-0808">Transferase</keyword>
<dbReference type="PROSITE" id="PS00107">
    <property type="entry name" value="PROTEIN_KINASE_ATP"/>
    <property type="match status" value="1"/>
</dbReference>
<dbReference type="OrthoDB" id="408964at2759"/>
<dbReference type="InterPro" id="IPR036947">
    <property type="entry name" value="POLO_box_dom_sf"/>
</dbReference>
<dbReference type="EC" id="2.7.11.21" evidence="7"/>
<dbReference type="InterPro" id="IPR000719">
    <property type="entry name" value="Prot_kinase_dom"/>
</dbReference>
<proteinExistence type="inferred from homology"/>
<dbReference type="Pfam" id="PF00659">
    <property type="entry name" value="POLO_box"/>
    <property type="match status" value="1"/>
</dbReference>
<dbReference type="InterPro" id="IPR011009">
    <property type="entry name" value="Kinase-like_dom_sf"/>
</dbReference>
<keyword evidence="4 7" id="KW-0418">Kinase</keyword>
<name>A0A059EZ45_9MICR</name>
<evidence type="ECO:0000313" key="10">
    <source>
        <dbReference type="EMBL" id="KCZ80117.1"/>
    </source>
</evidence>
<evidence type="ECO:0000256" key="1">
    <source>
        <dbReference type="ARBA" id="ARBA00022527"/>
    </source>
</evidence>
<evidence type="ECO:0000256" key="2">
    <source>
        <dbReference type="ARBA" id="ARBA00022679"/>
    </source>
</evidence>
<evidence type="ECO:0000313" key="11">
    <source>
        <dbReference type="Proteomes" id="UP000030655"/>
    </source>
</evidence>
<dbReference type="AlphaFoldDB" id="A0A059EZ45"/>